<gene>
    <name evidence="3" type="ORF">B2A_03576</name>
</gene>
<dbReference type="AlphaFoldDB" id="T1C3J8"/>
<dbReference type="InterPro" id="IPR004046">
    <property type="entry name" value="GST_C"/>
</dbReference>
<dbReference type="InterPro" id="IPR010987">
    <property type="entry name" value="Glutathione-S-Trfase_C-like"/>
</dbReference>
<sequence length="89" mass="9927">TRRLYEVLDQRLEKVPYLGGGDYSIADIATYPWIRAHEWSGISITGLDALGNWLERVGQRPAVQIGMNIPPTAPQSAEESVRQAQTLFS</sequence>
<reference evidence="3" key="1">
    <citation type="submission" date="2013-08" db="EMBL/GenBank/DDBJ databases">
        <authorList>
            <person name="Mendez C."/>
            <person name="Richter M."/>
            <person name="Ferrer M."/>
            <person name="Sanchez J."/>
        </authorList>
    </citation>
    <scope>NUCLEOTIDE SEQUENCE</scope>
</reference>
<proteinExistence type="predicted"/>
<feature type="non-terminal residue" evidence="3">
    <location>
        <position position="1"/>
    </location>
</feature>
<feature type="domain" description="GST C-terminal" evidence="2">
    <location>
        <begin position="1"/>
        <end position="88"/>
    </location>
</feature>
<organism evidence="3">
    <name type="scientific">mine drainage metagenome</name>
    <dbReference type="NCBI Taxonomy" id="410659"/>
    <lineage>
        <taxon>unclassified sequences</taxon>
        <taxon>metagenomes</taxon>
        <taxon>ecological metagenomes</taxon>
    </lineage>
</organism>
<dbReference type="PROSITE" id="PS50405">
    <property type="entry name" value="GST_CTER"/>
    <property type="match status" value="1"/>
</dbReference>
<dbReference type="Gene3D" id="1.20.1050.10">
    <property type="match status" value="1"/>
</dbReference>
<dbReference type="Pfam" id="PF00043">
    <property type="entry name" value="GST_C"/>
    <property type="match status" value="1"/>
</dbReference>
<feature type="compositionally biased region" description="Polar residues" evidence="1">
    <location>
        <begin position="74"/>
        <end position="89"/>
    </location>
</feature>
<dbReference type="PANTHER" id="PTHR44051">
    <property type="entry name" value="GLUTATHIONE S-TRANSFERASE-RELATED"/>
    <property type="match status" value="1"/>
</dbReference>
<feature type="region of interest" description="Disordered" evidence="1">
    <location>
        <begin position="68"/>
        <end position="89"/>
    </location>
</feature>
<dbReference type="InterPro" id="IPR036282">
    <property type="entry name" value="Glutathione-S-Trfase_C_sf"/>
</dbReference>
<dbReference type="PANTHER" id="PTHR44051:SF22">
    <property type="entry name" value="DISULFIDE-BOND OXIDOREDUCTASE YGHU"/>
    <property type="match status" value="1"/>
</dbReference>
<dbReference type="GO" id="GO:0016740">
    <property type="term" value="F:transferase activity"/>
    <property type="evidence" value="ECO:0007669"/>
    <property type="project" value="UniProtKB-KW"/>
</dbReference>
<name>T1C3J8_9ZZZZ</name>
<comment type="caution">
    <text evidence="3">The sequence shown here is derived from an EMBL/GenBank/DDBJ whole genome shotgun (WGS) entry which is preliminary data.</text>
</comment>
<reference evidence="3" key="2">
    <citation type="journal article" date="2014" name="ISME J.">
        <title>Microbial stratification in low pH oxic and suboxic macroscopic growths along an acid mine drainage.</title>
        <authorList>
            <person name="Mendez-Garcia C."/>
            <person name="Mesa V."/>
            <person name="Sprenger R.R."/>
            <person name="Richter M."/>
            <person name="Diez M.S."/>
            <person name="Solano J."/>
            <person name="Bargiela R."/>
            <person name="Golyshina O.V."/>
            <person name="Manteca A."/>
            <person name="Ramos J.L."/>
            <person name="Gallego J.R."/>
            <person name="Llorente I."/>
            <person name="Martins Dos Santos V.A."/>
            <person name="Jensen O.N."/>
            <person name="Pelaez A.I."/>
            <person name="Sanchez J."/>
            <person name="Ferrer M."/>
        </authorList>
    </citation>
    <scope>NUCLEOTIDE SEQUENCE</scope>
</reference>
<protein>
    <submittedName>
        <fullName evidence="3">Glutathione S-transferase</fullName>
    </submittedName>
</protein>
<dbReference type="SUPFAM" id="SSF47616">
    <property type="entry name" value="GST C-terminal domain-like"/>
    <property type="match status" value="1"/>
</dbReference>
<evidence type="ECO:0000259" key="2">
    <source>
        <dbReference type="PROSITE" id="PS50405"/>
    </source>
</evidence>
<dbReference type="EMBL" id="AUZZ01002392">
    <property type="protein sequence ID" value="EQD60655.1"/>
    <property type="molecule type" value="Genomic_DNA"/>
</dbReference>
<evidence type="ECO:0000313" key="3">
    <source>
        <dbReference type="EMBL" id="EQD60655.1"/>
    </source>
</evidence>
<accession>T1C3J8</accession>
<keyword evidence="3" id="KW-0808">Transferase</keyword>
<evidence type="ECO:0000256" key="1">
    <source>
        <dbReference type="SAM" id="MobiDB-lite"/>
    </source>
</evidence>